<comment type="caution">
    <text evidence="11">The sequence shown here is derived from an EMBL/GenBank/DDBJ whole genome shotgun (WGS) entry which is preliminary data.</text>
</comment>
<dbReference type="PANTHER" id="PTHR10830:SF0">
    <property type="entry name" value="DOLICHYL-DIPHOSPHOOLIGOSACCHARIDE--PROTEIN GLYCOSYLTRANSFERASE 48 KDA SUBUNIT"/>
    <property type="match status" value="1"/>
</dbReference>
<accession>A0A1Q3AE06</accession>
<dbReference type="GO" id="GO:0008250">
    <property type="term" value="C:oligosaccharyltransferase complex"/>
    <property type="evidence" value="ECO:0007669"/>
    <property type="project" value="TreeGrafter"/>
</dbReference>
<organism evidence="11 12">
    <name type="scientific">Zygosaccharomyces rouxii</name>
    <dbReference type="NCBI Taxonomy" id="4956"/>
    <lineage>
        <taxon>Eukaryota</taxon>
        <taxon>Fungi</taxon>
        <taxon>Dikarya</taxon>
        <taxon>Ascomycota</taxon>
        <taxon>Saccharomycotina</taxon>
        <taxon>Saccharomycetes</taxon>
        <taxon>Saccharomycetales</taxon>
        <taxon>Saccharomycetaceae</taxon>
        <taxon>Zygosaccharomyces</taxon>
    </lineage>
</organism>
<proteinExistence type="inferred from homology"/>
<comment type="function">
    <text evidence="8">Subunit of the oligosaccharyl transferase (OST) complex that catalyzes the initial transfer of a defined glycan (Glc(3)Man(9)GlcNAc(2) in eukaryotes) from the lipid carrier dolichol-pyrophosphate to an asparagine residue within an Asn-X-Ser/Thr consensus motif in nascent polypeptide chains, the first step in protein N-glycosylation. N-glycosylation occurs cotranslationally and the complex associates with the Sec61 complex at the channel-forming translocon complex that mediates protein translocation across the endoplasmic reticulum (ER).</text>
</comment>
<dbReference type="Pfam" id="PF23358">
    <property type="entry name" value="OST48_MD"/>
    <property type="match status" value="1"/>
</dbReference>
<evidence type="ECO:0000256" key="2">
    <source>
        <dbReference type="ARBA" id="ARBA00004922"/>
    </source>
</evidence>
<comment type="subunit">
    <text evidence="8">Component of the oligosaccharyltransferase (OST) complex.</text>
</comment>
<dbReference type="GO" id="GO:0018279">
    <property type="term" value="P:protein N-linked glycosylation via asparagine"/>
    <property type="evidence" value="ECO:0007669"/>
    <property type="project" value="UniProtKB-UniRule"/>
</dbReference>
<evidence type="ECO:0000256" key="3">
    <source>
        <dbReference type="ARBA" id="ARBA00008743"/>
    </source>
</evidence>
<feature type="signal peptide" evidence="8">
    <location>
        <begin position="1"/>
        <end position="18"/>
    </location>
</feature>
<name>A0A1Q3AE06_ZYGRO</name>
<evidence type="ECO:0000313" key="11">
    <source>
        <dbReference type="EMBL" id="GAV53901.1"/>
    </source>
</evidence>
<sequence length="425" mass="47897">MVSIFIAFFLALCGNVYAASVHASKTLVLYDERLDQLDSFSNFLNDLKGREYEIDYYSANSTADIELFEGENRLYDNLIVLPVKGKHINKLVSDKTLLQFYNDGGDILSVTSPSAVPDSIRLFLNQLGIFPSPKGYELVDNVEGSLKIGSSEFRNSGIYDADEGDSVTLSGASAALLENREQIFPILAAPRTSYTKATGKDSWTVGSQGFLATAFQNLKNARVAWLGSVDFLKDEFYDNNGDFVQEVTAWVFQEKNVIKCVGASHFHADGTSYEEVPYKIKDAVIYEVGFSEWNGKQWVPLLADDVQFELKMLDPYYRLTLKPSREEDEVAYYTTGEFRLPDHHGVFTFETNYKREGFSFAVQRDVKPIRNLAHSEYARSWDISNAVVYLSSIFSVIFAWVIFIIFFITASPAVNKPVNTTKKNN</sequence>
<comment type="pathway">
    <text evidence="2 8">Protein modification; protein glycosylation.</text>
</comment>
<protein>
    <recommendedName>
        <fullName evidence="8">Dolichyl-diphosphooligosaccharide--protein glycosyltransferase subunit WBP1</fullName>
        <shortName evidence="8">Oligosaccharyl transferase subunit WBP1</shortName>
    </recommendedName>
</protein>
<keyword evidence="5 8" id="KW-0256">Endoplasmic reticulum</keyword>
<evidence type="ECO:0000256" key="6">
    <source>
        <dbReference type="ARBA" id="ARBA00022989"/>
    </source>
</evidence>
<keyword evidence="4 8" id="KW-0812">Transmembrane</keyword>
<feature type="domain" description="OST48 N-terminal" evidence="9">
    <location>
        <begin position="25"/>
        <end position="251"/>
    </location>
</feature>
<feature type="chain" id="PRO_5011811486" description="Dolichyl-diphosphooligosaccharide--protein glycosyltransferase subunit WBP1" evidence="8">
    <location>
        <begin position="19"/>
        <end position="425"/>
    </location>
</feature>
<evidence type="ECO:0000256" key="5">
    <source>
        <dbReference type="ARBA" id="ARBA00022824"/>
    </source>
</evidence>
<dbReference type="UniPathway" id="UPA00378"/>
<comment type="similarity">
    <text evidence="3 8">Belongs to the DDOST 48 kDa subunit family.</text>
</comment>
<dbReference type="Proteomes" id="UP000187013">
    <property type="component" value="Unassembled WGS sequence"/>
</dbReference>
<feature type="transmembrane region" description="Helical" evidence="8">
    <location>
        <begin position="386"/>
        <end position="408"/>
    </location>
</feature>
<dbReference type="InterPro" id="IPR055457">
    <property type="entry name" value="OST48_N"/>
</dbReference>
<keyword evidence="6 8" id="KW-1133">Transmembrane helix</keyword>
<dbReference type="Pfam" id="PF03345">
    <property type="entry name" value="OST48_N"/>
    <property type="match status" value="1"/>
</dbReference>
<evidence type="ECO:0000256" key="1">
    <source>
        <dbReference type="ARBA" id="ARBA00004479"/>
    </source>
</evidence>
<reference evidence="11 12" key="1">
    <citation type="submission" date="2016-08" db="EMBL/GenBank/DDBJ databases">
        <title>Draft genome sequence of allopolyploid Zygosaccharomyces rouxii.</title>
        <authorList>
            <person name="Watanabe J."/>
            <person name="Uehara K."/>
            <person name="Mogi Y."/>
            <person name="Tsukioka Y."/>
        </authorList>
    </citation>
    <scope>NUCLEOTIDE SEQUENCE [LARGE SCALE GENOMIC DNA]</scope>
    <source>
        <strain evidence="11 12">NBRC 110957</strain>
    </source>
</reference>
<keyword evidence="7 8" id="KW-0472">Membrane</keyword>
<evidence type="ECO:0000256" key="7">
    <source>
        <dbReference type="ARBA" id="ARBA00023136"/>
    </source>
</evidence>
<evidence type="ECO:0000256" key="8">
    <source>
        <dbReference type="RuleBase" id="RU361142"/>
    </source>
</evidence>
<evidence type="ECO:0000259" key="10">
    <source>
        <dbReference type="Pfam" id="PF23358"/>
    </source>
</evidence>
<feature type="domain" description="OST48 middle" evidence="10">
    <location>
        <begin position="267"/>
        <end position="409"/>
    </location>
</feature>
<dbReference type="EMBL" id="BDGX01000037">
    <property type="protein sequence ID" value="GAV53901.1"/>
    <property type="molecule type" value="Genomic_DNA"/>
</dbReference>
<evidence type="ECO:0000313" key="12">
    <source>
        <dbReference type="Proteomes" id="UP000187013"/>
    </source>
</evidence>
<dbReference type="InterPro" id="IPR055459">
    <property type="entry name" value="OST48_MD"/>
</dbReference>
<dbReference type="AlphaFoldDB" id="A0A1Q3AE06"/>
<evidence type="ECO:0000259" key="9">
    <source>
        <dbReference type="Pfam" id="PF03345"/>
    </source>
</evidence>
<dbReference type="PANTHER" id="PTHR10830">
    <property type="entry name" value="DOLICHYL-DIPHOSPHOOLIGOSACCHARIDE--PROTEIN GLYCOSYLTRANSFERASE 48 KDA SUBUNIT"/>
    <property type="match status" value="1"/>
</dbReference>
<dbReference type="InterPro" id="IPR005013">
    <property type="entry name" value="DDOST_48_kDa_subunit"/>
</dbReference>
<gene>
    <name evidence="11" type="ORF">ZYGR_0AK04030</name>
</gene>
<keyword evidence="8" id="KW-0732">Signal</keyword>
<evidence type="ECO:0000256" key="4">
    <source>
        <dbReference type="ARBA" id="ARBA00022692"/>
    </source>
</evidence>
<dbReference type="OrthoDB" id="29105at2759"/>
<comment type="subcellular location">
    <subcellularLocation>
        <location evidence="8">Endoplasmic reticulum membrane</location>
        <topology evidence="8">Single-pass type I membrane protein</topology>
    </subcellularLocation>
    <subcellularLocation>
        <location evidence="1">Membrane</location>
        <topology evidence="1">Single-pass type I membrane protein</topology>
    </subcellularLocation>
</comment>